<comment type="similarity">
    <text evidence="1 2">Belongs to the LOG family.</text>
</comment>
<accession>A0A1W1ZF94</accession>
<protein>
    <recommendedName>
        <fullName evidence="2">Cytokinin riboside 5'-monophosphate phosphoribohydrolase</fullName>
        <ecNumber evidence="2">3.2.2.n1</ecNumber>
    </recommendedName>
</protein>
<keyword evidence="4" id="KW-1185">Reference proteome</keyword>
<dbReference type="InterPro" id="IPR031100">
    <property type="entry name" value="LOG_fam"/>
</dbReference>
<evidence type="ECO:0000256" key="1">
    <source>
        <dbReference type="ARBA" id="ARBA00006763"/>
    </source>
</evidence>
<dbReference type="Pfam" id="PF03641">
    <property type="entry name" value="Lysine_decarbox"/>
    <property type="match status" value="1"/>
</dbReference>
<dbReference type="RefSeq" id="WP_084099417.1">
    <property type="nucleotide sequence ID" value="NZ_FWXK01000008.1"/>
</dbReference>
<dbReference type="SUPFAM" id="SSF102405">
    <property type="entry name" value="MCP/YpsA-like"/>
    <property type="match status" value="1"/>
</dbReference>
<dbReference type="EMBL" id="FWXK01000008">
    <property type="protein sequence ID" value="SMC47159.1"/>
    <property type="molecule type" value="Genomic_DNA"/>
</dbReference>
<evidence type="ECO:0000256" key="2">
    <source>
        <dbReference type="RuleBase" id="RU363015"/>
    </source>
</evidence>
<dbReference type="STRING" id="371602.SAMN04487984_1306"/>
<proteinExistence type="inferred from homology"/>
<keyword evidence="2" id="KW-0203">Cytokinin biosynthesis</keyword>
<dbReference type="GO" id="GO:0009691">
    <property type="term" value="P:cytokinin biosynthetic process"/>
    <property type="evidence" value="ECO:0007669"/>
    <property type="project" value="UniProtKB-UniRule"/>
</dbReference>
<dbReference type="GO" id="GO:0005829">
    <property type="term" value="C:cytosol"/>
    <property type="evidence" value="ECO:0007669"/>
    <property type="project" value="TreeGrafter"/>
</dbReference>
<dbReference type="Proteomes" id="UP000243884">
    <property type="component" value="Unassembled WGS sequence"/>
</dbReference>
<dbReference type="PANTHER" id="PTHR31223:SF70">
    <property type="entry name" value="LOG FAMILY PROTEIN YJL055W"/>
    <property type="match status" value="1"/>
</dbReference>
<name>A0A1W1ZF94_9LACT</name>
<organism evidence="3 4">
    <name type="scientific">Aerococcus suis</name>
    <dbReference type="NCBI Taxonomy" id="371602"/>
    <lineage>
        <taxon>Bacteria</taxon>
        <taxon>Bacillati</taxon>
        <taxon>Bacillota</taxon>
        <taxon>Bacilli</taxon>
        <taxon>Lactobacillales</taxon>
        <taxon>Aerococcaceae</taxon>
        <taxon>Aerococcus</taxon>
    </lineage>
</organism>
<reference evidence="4" key="1">
    <citation type="submission" date="2017-04" db="EMBL/GenBank/DDBJ databases">
        <authorList>
            <person name="Varghese N."/>
            <person name="Submissions S."/>
        </authorList>
    </citation>
    <scope>NUCLEOTIDE SEQUENCE [LARGE SCALE GENOMIC DNA]</scope>
    <source>
        <strain evidence="4">DSM 21500</strain>
    </source>
</reference>
<evidence type="ECO:0000313" key="4">
    <source>
        <dbReference type="Proteomes" id="UP000243884"/>
    </source>
</evidence>
<sequence length="175" mass="19304">MNIAVYCGANPGNNPAYRTAAKELGTWIGENNHRLIYGGGDVGLMGEVANACLAAGGEAIGIMPQFLIDREIAHDHLTQLITVQTMSERKQKMLDKSDICVALPGGPGTMEEIIEAISWERVGQSTNPCFLYSVVHYYDDLADHFQRMVTEGFLTEDDYSRVHFITSLSDLEAYL</sequence>
<dbReference type="OrthoDB" id="9801098at2"/>
<dbReference type="PANTHER" id="PTHR31223">
    <property type="entry name" value="LOG FAMILY PROTEIN YJL055W"/>
    <property type="match status" value="1"/>
</dbReference>
<evidence type="ECO:0000313" key="3">
    <source>
        <dbReference type="EMBL" id="SMC47159.1"/>
    </source>
</evidence>
<dbReference type="EC" id="3.2.2.n1" evidence="2"/>
<dbReference type="GO" id="GO:0016799">
    <property type="term" value="F:hydrolase activity, hydrolyzing N-glycosyl compounds"/>
    <property type="evidence" value="ECO:0007669"/>
    <property type="project" value="TreeGrafter"/>
</dbReference>
<gene>
    <name evidence="3" type="ORF">SAMN04487984_1306</name>
</gene>
<keyword evidence="2" id="KW-0378">Hydrolase</keyword>
<dbReference type="NCBIfam" id="TIGR00730">
    <property type="entry name" value="Rossman fold protein, TIGR00730 family"/>
    <property type="match status" value="1"/>
</dbReference>
<dbReference type="InterPro" id="IPR005269">
    <property type="entry name" value="LOG"/>
</dbReference>
<dbReference type="Gene3D" id="3.40.50.450">
    <property type="match status" value="1"/>
</dbReference>
<dbReference type="AlphaFoldDB" id="A0A1W1ZF94"/>